<dbReference type="AlphaFoldDB" id="A0A0C1Q783"/>
<dbReference type="EMBL" id="JWIC01000009">
    <property type="protein sequence ID" value="KID55405.1"/>
    <property type="molecule type" value="Genomic_DNA"/>
</dbReference>
<dbReference type="InterPro" id="IPR007236">
    <property type="entry name" value="SlyX"/>
</dbReference>
<dbReference type="OrthoDB" id="5771733at2"/>
<evidence type="ECO:0000256" key="1">
    <source>
        <dbReference type="HAMAP-Rule" id="MF_00715"/>
    </source>
</evidence>
<evidence type="ECO:0000313" key="4">
    <source>
        <dbReference type="Proteomes" id="UP000031327"/>
    </source>
</evidence>
<reference evidence="3 4" key="1">
    <citation type="submission" date="2014-12" db="EMBL/GenBank/DDBJ databases">
        <title>Draft Genome Sequence of Pseudoalteromonas luteoviolacea HI1.</title>
        <authorList>
            <person name="Asahina A.Y."/>
            <person name="Hadfield M.G."/>
        </authorList>
    </citation>
    <scope>NUCLEOTIDE SEQUENCE [LARGE SCALE GENOMIC DNA]</scope>
    <source>
        <strain evidence="3 4">HI1</strain>
    </source>
</reference>
<dbReference type="PANTHER" id="PTHR36508">
    <property type="entry name" value="PROTEIN SLYX"/>
    <property type="match status" value="1"/>
</dbReference>
<evidence type="ECO:0000256" key="2">
    <source>
        <dbReference type="SAM" id="Coils"/>
    </source>
</evidence>
<comment type="similarity">
    <text evidence="1">Belongs to the SlyX family.</text>
</comment>
<accession>A0A0C1Q783</accession>
<dbReference type="RefSeq" id="WP_039611394.1">
    <property type="nucleotide sequence ID" value="NZ_JWIC01000009.1"/>
</dbReference>
<comment type="caution">
    <text evidence="3">The sequence shown here is derived from an EMBL/GenBank/DDBJ whole genome shotgun (WGS) entry which is preliminary data.</text>
</comment>
<dbReference type="HAMAP" id="MF_00715">
    <property type="entry name" value="SlyX"/>
    <property type="match status" value="1"/>
</dbReference>
<gene>
    <name evidence="1" type="primary">slyX</name>
    <name evidence="3" type="ORF">JF50_21405</name>
</gene>
<sequence length="70" mass="8153">MTELESRVIELEAKVAFQEDTIETLNDELRIHQARLATMQHQIRLLAEKIKEGKDDGMMPIEQEPPPPHY</sequence>
<dbReference type="Proteomes" id="UP000031327">
    <property type="component" value="Unassembled WGS sequence"/>
</dbReference>
<dbReference type="Pfam" id="PF04102">
    <property type="entry name" value="SlyX"/>
    <property type="match status" value="1"/>
</dbReference>
<name>A0A0C1Q783_9GAMM</name>
<feature type="coiled-coil region" evidence="2">
    <location>
        <begin position="1"/>
        <end position="42"/>
    </location>
</feature>
<organism evidence="3 4">
    <name type="scientific">Pseudoalteromonas luteoviolacea</name>
    <dbReference type="NCBI Taxonomy" id="43657"/>
    <lineage>
        <taxon>Bacteria</taxon>
        <taxon>Pseudomonadati</taxon>
        <taxon>Pseudomonadota</taxon>
        <taxon>Gammaproteobacteria</taxon>
        <taxon>Alteromonadales</taxon>
        <taxon>Pseudoalteromonadaceae</taxon>
        <taxon>Pseudoalteromonas</taxon>
    </lineage>
</organism>
<dbReference type="PANTHER" id="PTHR36508:SF1">
    <property type="entry name" value="PROTEIN SLYX"/>
    <property type="match status" value="1"/>
</dbReference>
<protein>
    <recommendedName>
        <fullName evidence="1">Protein SlyX homolog</fullName>
    </recommendedName>
</protein>
<evidence type="ECO:0000313" key="3">
    <source>
        <dbReference type="EMBL" id="KID55405.1"/>
    </source>
</evidence>
<keyword evidence="2" id="KW-0175">Coiled coil</keyword>
<proteinExistence type="inferred from homology"/>
<dbReference type="Gene3D" id="1.20.5.300">
    <property type="match status" value="1"/>
</dbReference>